<feature type="chain" id="PRO_5042878693" evidence="2">
    <location>
        <begin position="20"/>
        <end position="236"/>
    </location>
</feature>
<feature type="signal peptide" evidence="2">
    <location>
        <begin position="1"/>
        <end position="19"/>
    </location>
</feature>
<name>A0AAN6M7Q4_9PLEO</name>
<accession>A0AAN6M7Q4</accession>
<dbReference type="AlphaFoldDB" id="A0AAN6M7Q4"/>
<protein>
    <submittedName>
        <fullName evidence="3">Uncharacterized protein</fullName>
    </submittedName>
</protein>
<proteinExistence type="predicted"/>
<organism evidence="3 4">
    <name type="scientific">Pseudopithomyces chartarum</name>
    <dbReference type="NCBI Taxonomy" id="1892770"/>
    <lineage>
        <taxon>Eukaryota</taxon>
        <taxon>Fungi</taxon>
        <taxon>Dikarya</taxon>
        <taxon>Ascomycota</taxon>
        <taxon>Pezizomycotina</taxon>
        <taxon>Dothideomycetes</taxon>
        <taxon>Pleosporomycetidae</taxon>
        <taxon>Pleosporales</taxon>
        <taxon>Massarineae</taxon>
        <taxon>Didymosphaeriaceae</taxon>
        <taxon>Pseudopithomyces</taxon>
    </lineage>
</organism>
<evidence type="ECO:0000256" key="2">
    <source>
        <dbReference type="SAM" id="SignalP"/>
    </source>
</evidence>
<evidence type="ECO:0000313" key="4">
    <source>
        <dbReference type="Proteomes" id="UP001280581"/>
    </source>
</evidence>
<dbReference type="Proteomes" id="UP001280581">
    <property type="component" value="Unassembled WGS sequence"/>
</dbReference>
<feature type="region of interest" description="Disordered" evidence="1">
    <location>
        <begin position="169"/>
        <end position="191"/>
    </location>
</feature>
<reference evidence="3 4" key="1">
    <citation type="submission" date="2021-02" db="EMBL/GenBank/DDBJ databases">
        <title>Genome assembly of Pseudopithomyces chartarum.</title>
        <authorList>
            <person name="Jauregui R."/>
            <person name="Singh J."/>
            <person name="Voisey C."/>
        </authorList>
    </citation>
    <scope>NUCLEOTIDE SEQUENCE [LARGE SCALE GENOMIC DNA]</scope>
    <source>
        <strain evidence="3 4">AGR01</strain>
    </source>
</reference>
<dbReference type="EMBL" id="WVTA01000002">
    <property type="protein sequence ID" value="KAK3215927.1"/>
    <property type="molecule type" value="Genomic_DNA"/>
</dbReference>
<keyword evidence="4" id="KW-1185">Reference proteome</keyword>
<evidence type="ECO:0000256" key="1">
    <source>
        <dbReference type="SAM" id="MobiDB-lite"/>
    </source>
</evidence>
<sequence>MKFSKVAILSALSLGSGAAARSHRLRVQGTQFPLSSDDNSPITERSRVTAFVVTDEGVKVQCWEIGDYLPEARGAKGGVRAVEFSNTAQVTLYSFPPSATLFSSSQNDLKTSDVDFTKNGNLFTVKDGLILINVPGANSGDVRATEDTENYVFADINGDDWFYFEDSTTSDDSVEGCEKSRSKNSAGESGITATAVSGSDTTLINFKYKRTPGHKVLHEGRCNFAGLATGDNSNQD</sequence>
<evidence type="ECO:0000313" key="3">
    <source>
        <dbReference type="EMBL" id="KAK3215927.1"/>
    </source>
</evidence>
<keyword evidence="2" id="KW-0732">Signal</keyword>
<comment type="caution">
    <text evidence="3">The sequence shown here is derived from an EMBL/GenBank/DDBJ whole genome shotgun (WGS) entry which is preliminary data.</text>
</comment>
<gene>
    <name evidence="3" type="ORF">GRF29_8g1513921</name>
</gene>